<evidence type="ECO:0000256" key="3">
    <source>
        <dbReference type="ARBA" id="ARBA00022676"/>
    </source>
</evidence>
<evidence type="ECO:0000256" key="5">
    <source>
        <dbReference type="ARBA" id="ARBA00022746"/>
    </source>
</evidence>
<feature type="transmembrane region" description="Helical" evidence="11">
    <location>
        <begin position="178"/>
        <end position="198"/>
    </location>
</feature>
<keyword evidence="5" id="KW-0125">Carotenoid biosynthesis</keyword>
<evidence type="ECO:0000256" key="10">
    <source>
        <dbReference type="ARBA" id="ARBA00040345"/>
    </source>
</evidence>
<comment type="function">
    <text evidence="7">Catalyzes the glycosylation of 4,4'-diaponeurosporenoate, i.e. the esterification of glucose at the C1'' position with the carboxyl group of 4,4'-diaponeurosporenic acid, to form glycosyl-4,4'-diaponeurosporenoate. This is a step in the biosynthesis of staphyloxanthin, an orange pigment present in most staphylococci strains.</text>
</comment>
<dbReference type="SUPFAM" id="SSF53448">
    <property type="entry name" value="Nucleotide-diphospho-sugar transferases"/>
    <property type="match status" value="1"/>
</dbReference>
<dbReference type="Gene3D" id="3.90.550.10">
    <property type="entry name" value="Spore Coat Polysaccharide Biosynthesis Protein SpsA, Chain A"/>
    <property type="match status" value="1"/>
</dbReference>
<gene>
    <name evidence="13" type="ORF">VF724_05035</name>
</gene>
<keyword evidence="3 13" id="KW-0328">Glycosyltransferase</keyword>
<reference evidence="13" key="1">
    <citation type="submission" date="2023-12" db="EMBL/GenBank/DDBJ databases">
        <title>Fervidustalea candida gen. nov., sp. nov., a novel member of the family Paenibacillaceae isolated from a geothermal area.</title>
        <authorList>
            <person name="Li W.-J."/>
            <person name="Jiao J.-Y."/>
            <person name="Chen Y."/>
        </authorList>
    </citation>
    <scope>NUCLEOTIDE SEQUENCE</scope>
    <source>
        <strain evidence="13">SYSU GA230002</strain>
    </source>
</reference>
<name>A0ABU5ZET9_9BACL</name>
<comment type="caution">
    <text evidence="13">The sequence shown here is derived from an EMBL/GenBank/DDBJ whole genome shotgun (WGS) entry which is preliminary data.</text>
</comment>
<feature type="transmembrane region" description="Helical" evidence="11">
    <location>
        <begin position="319"/>
        <end position="336"/>
    </location>
</feature>
<keyword evidence="11" id="KW-0812">Transmembrane</keyword>
<protein>
    <recommendedName>
        <fullName evidence="10">4,4'-diaponeurosporenoate glycosyltransferase</fullName>
    </recommendedName>
</protein>
<evidence type="ECO:0000256" key="4">
    <source>
        <dbReference type="ARBA" id="ARBA00022679"/>
    </source>
</evidence>
<evidence type="ECO:0000256" key="8">
    <source>
        <dbReference type="ARBA" id="ARBA00037904"/>
    </source>
</evidence>
<keyword evidence="6 11" id="KW-0472">Membrane</keyword>
<feature type="transmembrane region" description="Helical" evidence="11">
    <location>
        <begin position="290"/>
        <end position="313"/>
    </location>
</feature>
<feature type="domain" description="Glycosyltransferase 2-like" evidence="12">
    <location>
        <begin position="46"/>
        <end position="164"/>
    </location>
</feature>
<dbReference type="InterPro" id="IPR001173">
    <property type="entry name" value="Glyco_trans_2-like"/>
</dbReference>
<keyword evidence="14" id="KW-1185">Reference proteome</keyword>
<comment type="similarity">
    <text evidence="9">Belongs to the glycosyltransferase 2 family. CrtQ subfamily.</text>
</comment>
<evidence type="ECO:0000256" key="11">
    <source>
        <dbReference type="SAM" id="Phobius"/>
    </source>
</evidence>
<keyword evidence="11" id="KW-1133">Transmembrane helix</keyword>
<evidence type="ECO:0000313" key="13">
    <source>
        <dbReference type="EMBL" id="MEB3101023.1"/>
    </source>
</evidence>
<dbReference type="RefSeq" id="WP_371753139.1">
    <property type="nucleotide sequence ID" value="NZ_JAYJLD010000005.1"/>
</dbReference>
<dbReference type="CDD" id="cd06423">
    <property type="entry name" value="CESA_like"/>
    <property type="match status" value="1"/>
</dbReference>
<dbReference type="Proteomes" id="UP001310386">
    <property type="component" value="Unassembled WGS sequence"/>
</dbReference>
<sequence>MVAFSLLAIVVLIYWSAHFFVSVRGWRYVYPLPDAGGHPERPPLVSVIVAAKEEEDAITDTVKHLLEQDYGRLEIIAVNDRSTDATGVKLEALKKWSEIKKNVHTPLQVVHVTSLPAGWLGKNHAMYQGYLQARGKYLLFTDADVIFQPDTIRSAIEYMQKKDVEHLTLAPAMTVPGFWLGAFVNFFLFSLSLIVPPWKSNIDSQREKGIGIGAFNLISRRAYEGIGTHSAFPMRPDDDLELGLLVKQFGFKQRFLSGIRKLRVEWYRSLGEAFRGMEKNLFAGFRYNPWLALAGILGQLALFVFPYVGMLLFGDWRSALFLLSVILMMSLYVFVLKKFTVYKGAEVFVLPISSLILVYVLARSVVLAYVRGGVYWRGTFYPLKELKRMYDS</sequence>
<evidence type="ECO:0000256" key="2">
    <source>
        <dbReference type="ARBA" id="ARBA00022475"/>
    </source>
</evidence>
<proteinExistence type="inferred from homology"/>
<organism evidence="13 14">
    <name type="scientific">Ferviditalea candida</name>
    <dbReference type="NCBI Taxonomy" id="3108399"/>
    <lineage>
        <taxon>Bacteria</taxon>
        <taxon>Bacillati</taxon>
        <taxon>Bacillota</taxon>
        <taxon>Bacilli</taxon>
        <taxon>Bacillales</taxon>
        <taxon>Paenibacillaceae</taxon>
        <taxon>Ferviditalea</taxon>
    </lineage>
</organism>
<evidence type="ECO:0000313" key="14">
    <source>
        <dbReference type="Proteomes" id="UP001310386"/>
    </source>
</evidence>
<dbReference type="PANTHER" id="PTHR43646">
    <property type="entry name" value="GLYCOSYLTRANSFERASE"/>
    <property type="match status" value="1"/>
</dbReference>
<evidence type="ECO:0000256" key="9">
    <source>
        <dbReference type="ARBA" id="ARBA00038120"/>
    </source>
</evidence>
<evidence type="ECO:0000256" key="1">
    <source>
        <dbReference type="ARBA" id="ARBA00004236"/>
    </source>
</evidence>
<dbReference type="GO" id="GO:0016757">
    <property type="term" value="F:glycosyltransferase activity"/>
    <property type="evidence" value="ECO:0007669"/>
    <property type="project" value="UniProtKB-KW"/>
</dbReference>
<dbReference type="Pfam" id="PF00535">
    <property type="entry name" value="Glycos_transf_2"/>
    <property type="match status" value="1"/>
</dbReference>
<comment type="subcellular location">
    <subcellularLocation>
        <location evidence="1">Cell membrane</location>
    </subcellularLocation>
</comment>
<dbReference type="PANTHER" id="PTHR43646:SF2">
    <property type="entry name" value="GLYCOSYLTRANSFERASE 2-LIKE DOMAIN-CONTAINING PROTEIN"/>
    <property type="match status" value="1"/>
</dbReference>
<evidence type="ECO:0000259" key="12">
    <source>
        <dbReference type="Pfam" id="PF00535"/>
    </source>
</evidence>
<keyword evidence="2" id="KW-1003">Cell membrane</keyword>
<accession>A0ABU5ZET9</accession>
<feature type="transmembrane region" description="Helical" evidence="11">
    <location>
        <begin position="348"/>
        <end position="370"/>
    </location>
</feature>
<evidence type="ECO:0000256" key="6">
    <source>
        <dbReference type="ARBA" id="ARBA00023136"/>
    </source>
</evidence>
<keyword evidence="4 13" id="KW-0808">Transferase</keyword>
<dbReference type="EMBL" id="JAYJLD010000005">
    <property type="protein sequence ID" value="MEB3101023.1"/>
    <property type="molecule type" value="Genomic_DNA"/>
</dbReference>
<comment type="pathway">
    <text evidence="8">Carotenoid biosynthesis; staphyloxanthin biosynthesis; staphyloxanthin from farnesyl diphosphate: step 4/5.</text>
</comment>
<dbReference type="InterPro" id="IPR029044">
    <property type="entry name" value="Nucleotide-diphossugar_trans"/>
</dbReference>
<evidence type="ECO:0000256" key="7">
    <source>
        <dbReference type="ARBA" id="ARBA00037281"/>
    </source>
</evidence>